<evidence type="ECO:0000259" key="9">
    <source>
        <dbReference type="Pfam" id="PF03372"/>
    </source>
</evidence>
<dbReference type="GO" id="GO:0005737">
    <property type="term" value="C:cytoplasm"/>
    <property type="evidence" value="ECO:0007669"/>
    <property type="project" value="TreeGrafter"/>
</dbReference>
<keyword evidence="3" id="KW-0540">Nuclease</keyword>
<evidence type="ECO:0000259" key="10">
    <source>
        <dbReference type="Pfam" id="PF04457"/>
    </source>
</evidence>
<dbReference type="EMBL" id="CP029159">
    <property type="protein sequence ID" value="QKM68034.1"/>
    <property type="molecule type" value="Genomic_DNA"/>
</dbReference>
<keyword evidence="11" id="KW-0808">Transferase</keyword>
<evidence type="ECO:0000256" key="5">
    <source>
        <dbReference type="ARBA" id="ARBA00022763"/>
    </source>
</evidence>
<dbReference type="GO" id="GO:0016779">
    <property type="term" value="F:nucleotidyltransferase activity"/>
    <property type="evidence" value="ECO:0007669"/>
    <property type="project" value="UniProtKB-KW"/>
</dbReference>
<dbReference type="InterPro" id="IPR005135">
    <property type="entry name" value="Endo/exonuclease/phosphatase"/>
</dbReference>
<dbReference type="GO" id="GO:0003697">
    <property type="term" value="F:single-stranded DNA binding"/>
    <property type="evidence" value="ECO:0007669"/>
    <property type="project" value="TreeGrafter"/>
</dbReference>
<comment type="cofactor">
    <cofactor evidence="2">
        <name>Mg(2+)</name>
        <dbReference type="ChEBI" id="CHEBI:18420"/>
    </cofactor>
</comment>
<evidence type="ECO:0000313" key="12">
    <source>
        <dbReference type="Proteomes" id="UP000005940"/>
    </source>
</evidence>
<dbReference type="Proteomes" id="UP000005940">
    <property type="component" value="Chromosome"/>
</dbReference>
<name>I2N4D6_STRT9</name>
<sequence>MRTSEHIYHRLRWDTRFDPARFVVGIAQRGTGPKRTPLTSFVPGGDVPWHRILYFEADGERVWDRASGADLLDGTDAGRARVPRRLLPPLFEPVTVTGSPAAVPVARSGLRVLTWNTLWERYDAERIATARRRPLLVAALRAADADVIALQEVERPLYDLLRDGGWAIAPGCREASAYGLALLSRLPVYETARHVLGTHKALLAMVVETADGPVTVATTHLTSDHSPGAAARRRAELGAVSEALAAVPGDVVLAGDFNDVTALPADALAMRDAWPEARARDGGDPDAPTFDPRVNPLAAVGSLTGLPGRIDRVLLRGRHRTVRAVLTGTVPDSDGLYPSDHFGVLASLESPWSTADGSVNRAASDHPFA</sequence>
<proteinExistence type="predicted"/>
<feature type="domain" description="Endonuclease/exonuclease/phosphatase" evidence="9">
    <location>
        <begin position="113"/>
        <end position="341"/>
    </location>
</feature>
<keyword evidence="6" id="KW-0378">Hydrolase</keyword>
<dbReference type="GO" id="GO:0070260">
    <property type="term" value="F:5'-tyrosyl-DNA phosphodiesterase activity"/>
    <property type="evidence" value="ECO:0007669"/>
    <property type="project" value="TreeGrafter"/>
</dbReference>
<organism evidence="11 12">
    <name type="scientific">Streptomyces tsukubensis (strain DSM 42081 / NBRC 108919 / NRRL 18488 / 9993)</name>
    <dbReference type="NCBI Taxonomy" id="1114943"/>
    <lineage>
        <taxon>Bacteria</taxon>
        <taxon>Bacillati</taxon>
        <taxon>Actinomycetota</taxon>
        <taxon>Actinomycetes</taxon>
        <taxon>Kitasatosporales</taxon>
        <taxon>Streptomycetaceae</taxon>
        <taxon>Streptomyces</taxon>
    </lineage>
</organism>
<dbReference type="GO" id="GO:0006302">
    <property type="term" value="P:double-strand break repair"/>
    <property type="evidence" value="ECO:0007669"/>
    <property type="project" value="TreeGrafter"/>
</dbReference>
<keyword evidence="12" id="KW-1185">Reference proteome</keyword>
<evidence type="ECO:0000256" key="8">
    <source>
        <dbReference type="ARBA" id="ARBA00023204"/>
    </source>
</evidence>
<dbReference type="InterPro" id="IPR051547">
    <property type="entry name" value="TDP2-like"/>
</dbReference>
<dbReference type="PANTHER" id="PTHR15822:SF4">
    <property type="entry name" value="TYROSYL-DNA PHOSPHODIESTERASE 2"/>
    <property type="match status" value="1"/>
</dbReference>
<feature type="domain" description="MJ1316 RNA cyclic group end recognition" evidence="10">
    <location>
        <begin position="1"/>
        <end position="65"/>
    </location>
</feature>
<comment type="cofactor">
    <cofactor evidence="1">
        <name>Mn(2+)</name>
        <dbReference type="ChEBI" id="CHEBI:29035"/>
    </cofactor>
</comment>
<accession>I2N4D6</accession>
<dbReference type="AlphaFoldDB" id="I2N4D6"/>
<evidence type="ECO:0000256" key="3">
    <source>
        <dbReference type="ARBA" id="ARBA00022722"/>
    </source>
</evidence>
<dbReference type="InterPro" id="IPR036691">
    <property type="entry name" value="Endo/exonu/phosph_ase_sf"/>
</dbReference>
<dbReference type="Pfam" id="PF04457">
    <property type="entry name" value="MJ1316"/>
    <property type="match status" value="1"/>
</dbReference>
<evidence type="ECO:0000256" key="4">
    <source>
        <dbReference type="ARBA" id="ARBA00022723"/>
    </source>
</evidence>
<evidence type="ECO:0000313" key="11">
    <source>
        <dbReference type="EMBL" id="QKM68034.1"/>
    </source>
</evidence>
<keyword evidence="4" id="KW-0479">Metal-binding</keyword>
<dbReference type="Gene3D" id="3.60.10.10">
    <property type="entry name" value="Endonuclease/exonuclease/phosphatase"/>
    <property type="match status" value="1"/>
</dbReference>
<keyword evidence="7" id="KW-0460">Magnesium</keyword>
<keyword evidence="11" id="KW-0548">Nucleotidyltransferase</keyword>
<dbReference type="RefSeq" id="WP_006347236.1">
    <property type="nucleotide sequence ID" value="NZ_CP029159.1"/>
</dbReference>
<dbReference type="GO" id="GO:0004518">
    <property type="term" value="F:nuclease activity"/>
    <property type="evidence" value="ECO:0007669"/>
    <property type="project" value="UniProtKB-KW"/>
</dbReference>
<protein>
    <submittedName>
        <fullName evidence="11">Polynucleotide adenylyltransferase</fullName>
    </submittedName>
</protein>
<gene>
    <name evidence="11" type="ORF">STSU_013465</name>
</gene>
<dbReference type="PANTHER" id="PTHR15822">
    <property type="entry name" value="TRAF AND TNF RECEPTOR-ASSOCIATED PROTEIN"/>
    <property type="match status" value="1"/>
</dbReference>
<evidence type="ECO:0000256" key="7">
    <source>
        <dbReference type="ARBA" id="ARBA00022842"/>
    </source>
</evidence>
<dbReference type="Pfam" id="PF03372">
    <property type="entry name" value="Exo_endo_phos"/>
    <property type="match status" value="1"/>
</dbReference>
<evidence type="ECO:0000256" key="6">
    <source>
        <dbReference type="ARBA" id="ARBA00022801"/>
    </source>
</evidence>
<dbReference type="SUPFAM" id="SSF56219">
    <property type="entry name" value="DNase I-like"/>
    <property type="match status" value="1"/>
</dbReference>
<evidence type="ECO:0000256" key="1">
    <source>
        <dbReference type="ARBA" id="ARBA00001936"/>
    </source>
</evidence>
<reference evidence="11 12" key="1">
    <citation type="journal article" date="2012" name="J. Bacteriol.">
        <title>Draft genome of Streptomyces tsukubaensis NRRL 18488, the producer of the clinically important immunosuppressant tacrolimus (FK506).</title>
        <authorList>
            <person name="Barreiro C."/>
            <person name="Prieto C."/>
            <person name="Sola-Landa A."/>
            <person name="Solera E."/>
            <person name="Martinez-Castro M."/>
            <person name="Perez-Redondo R."/>
            <person name="Garcia-Estrada C."/>
            <person name="Aparicio J.F."/>
            <person name="Fernandez-Martinez L.T."/>
            <person name="Santos-Aberturas J."/>
            <person name="Salehi-Najafabadi Z."/>
            <person name="Rodriguez-Garcia A."/>
            <person name="Tauch A."/>
            <person name="Martin J.F."/>
        </authorList>
    </citation>
    <scope>NUCLEOTIDE SEQUENCE [LARGE SCALE GENOMIC DNA]</scope>
    <source>
        <strain evidence="12">DSM 42081 / NBRC 108919 / NRRL 18488 / 9993</strain>
    </source>
</reference>
<dbReference type="CDD" id="cd09080">
    <property type="entry name" value="TDP2"/>
    <property type="match status" value="1"/>
</dbReference>
<keyword evidence="5" id="KW-0227">DNA damage</keyword>
<dbReference type="InterPro" id="IPR040459">
    <property type="entry name" value="MJ1316"/>
</dbReference>
<keyword evidence="8" id="KW-0234">DNA repair</keyword>
<evidence type="ECO:0000256" key="2">
    <source>
        <dbReference type="ARBA" id="ARBA00001946"/>
    </source>
</evidence>
<dbReference type="GO" id="GO:0046872">
    <property type="term" value="F:metal ion binding"/>
    <property type="evidence" value="ECO:0007669"/>
    <property type="project" value="UniProtKB-KW"/>
</dbReference>